<dbReference type="InterPro" id="IPR022782">
    <property type="entry name" value="AIP3-like_C"/>
</dbReference>
<feature type="region of interest" description="Disordered" evidence="2">
    <location>
        <begin position="193"/>
        <end position="265"/>
    </location>
</feature>
<feature type="compositionally biased region" description="Polar residues" evidence="2">
    <location>
        <begin position="493"/>
        <end position="511"/>
    </location>
</feature>
<accession>A0A060Y9Y3</accession>
<evidence type="ECO:0000313" key="4">
    <source>
        <dbReference type="EMBL" id="CDQ88556.1"/>
    </source>
</evidence>
<reference evidence="4" key="2">
    <citation type="submission" date="2014-03" db="EMBL/GenBank/DDBJ databases">
        <authorList>
            <person name="Genoscope - CEA"/>
        </authorList>
    </citation>
    <scope>NUCLEOTIDE SEQUENCE</scope>
</reference>
<gene>
    <name evidence="4" type="ORF">GSONMT00050964001</name>
</gene>
<evidence type="ECO:0000256" key="1">
    <source>
        <dbReference type="ARBA" id="ARBA00023054"/>
    </source>
</evidence>
<proteinExistence type="predicted"/>
<feature type="region of interest" description="Disordered" evidence="2">
    <location>
        <begin position="359"/>
        <end position="453"/>
    </location>
</feature>
<dbReference type="Pfam" id="PF03915">
    <property type="entry name" value="AIP3"/>
    <property type="match status" value="1"/>
</dbReference>
<feature type="region of interest" description="Disordered" evidence="2">
    <location>
        <begin position="17"/>
        <end position="36"/>
    </location>
</feature>
<protein>
    <recommendedName>
        <fullName evidence="3">Actin interacting protein 3-like C-terminal domain-containing protein</fullName>
    </recommendedName>
</protein>
<feature type="domain" description="Actin interacting protein 3-like C-terminal" evidence="3">
    <location>
        <begin position="92"/>
        <end position="166"/>
    </location>
</feature>
<dbReference type="GO" id="GO:0061001">
    <property type="term" value="P:regulation of dendritic spine morphogenesis"/>
    <property type="evidence" value="ECO:0007669"/>
    <property type="project" value="TreeGrafter"/>
</dbReference>
<dbReference type="Proteomes" id="UP000193380">
    <property type="component" value="Unassembled WGS sequence"/>
</dbReference>
<feature type="compositionally biased region" description="Polar residues" evidence="2">
    <location>
        <begin position="193"/>
        <end position="205"/>
    </location>
</feature>
<dbReference type="GO" id="GO:0005737">
    <property type="term" value="C:cytoplasm"/>
    <property type="evidence" value="ECO:0007669"/>
    <property type="project" value="TreeGrafter"/>
</dbReference>
<dbReference type="PANTHER" id="PTHR22741:SF5">
    <property type="entry name" value="SRC KINASE SIGNALING INHIBITOR 1"/>
    <property type="match status" value="1"/>
</dbReference>
<dbReference type="EMBL" id="FR908731">
    <property type="protein sequence ID" value="CDQ88556.1"/>
    <property type="molecule type" value="Genomic_DNA"/>
</dbReference>
<evidence type="ECO:0000313" key="5">
    <source>
        <dbReference type="Proteomes" id="UP000193380"/>
    </source>
</evidence>
<name>A0A060Y9Y3_ONCMY</name>
<dbReference type="PANTHER" id="PTHR22741">
    <property type="entry name" value="P140CAP/SNIP-RELATED"/>
    <property type="match status" value="1"/>
</dbReference>
<dbReference type="GO" id="GO:0015629">
    <property type="term" value="C:actin cytoskeleton"/>
    <property type="evidence" value="ECO:0007669"/>
    <property type="project" value="TreeGrafter"/>
</dbReference>
<dbReference type="AlphaFoldDB" id="A0A060Y9Y3"/>
<dbReference type="STRING" id="8022.A0A060Y9Y3"/>
<feature type="compositionally biased region" description="Basic and acidic residues" evidence="2">
    <location>
        <begin position="482"/>
        <end position="492"/>
    </location>
</feature>
<feature type="compositionally biased region" description="Basic and acidic residues" evidence="2">
    <location>
        <begin position="256"/>
        <end position="265"/>
    </location>
</feature>
<dbReference type="PaxDb" id="8022-A0A060Y9Y3"/>
<reference evidence="4" key="1">
    <citation type="journal article" date="2014" name="Nat. Commun.">
        <title>The rainbow trout genome provides novel insights into evolution after whole-genome duplication in vertebrates.</title>
        <authorList>
            <person name="Berthelot C."/>
            <person name="Brunet F."/>
            <person name="Chalopin D."/>
            <person name="Juanchich A."/>
            <person name="Bernard M."/>
            <person name="Noel B."/>
            <person name="Bento P."/>
            <person name="Da Silva C."/>
            <person name="Labadie K."/>
            <person name="Alberti A."/>
            <person name="Aury J.M."/>
            <person name="Louis A."/>
            <person name="Dehais P."/>
            <person name="Bardou P."/>
            <person name="Montfort J."/>
            <person name="Klopp C."/>
            <person name="Cabau C."/>
            <person name="Gaspin C."/>
            <person name="Thorgaard G.H."/>
            <person name="Boussaha M."/>
            <person name="Quillet E."/>
            <person name="Guyomard R."/>
            <person name="Galiana D."/>
            <person name="Bobe J."/>
            <person name="Volff J.N."/>
            <person name="Genet C."/>
            <person name="Wincker P."/>
            <person name="Jaillon O."/>
            <person name="Roest Crollius H."/>
            <person name="Guiguen Y."/>
        </authorList>
    </citation>
    <scope>NUCLEOTIDE SEQUENCE [LARGE SCALE GENOMIC DNA]</scope>
</reference>
<feature type="compositionally biased region" description="Low complexity" evidence="2">
    <location>
        <begin position="206"/>
        <end position="231"/>
    </location>
</feature>
<sequence length="511" mass="55307">MSNTSLFPFLSPQQQPNYWSFKSRSPRHSQSTQSGLADQAAKLSFASAESLAETMSEADIPLGFSRTDRFRQSLPLSRSASQNKLRSPGVLFLQFGDETRRVHITHELSSLDTLHALIVHMFPQKLTAGMLKSSNTAILIKDEARNVFYELEDIRDIQDRSIIKIYRKEPIYASYPATHLVNGDLRRDLVYTSRESSPTRRLNTLPSSSASPPSGSPSRSRLSYSGGRPPSFAGPGSVSHHGGPNAGLSSSPSAILERRDVKPDEEVSGKNMMLVKEGLYADPYSLVHEGRLSIASTQSLAAIGDPFGFPVSGGLYRRGSVRSLSTYSAAALQGELEDALYKPGGPLYSDSYSSATLGMGFRMPPSSPQKIPDMQLRDRGDSYSSSPSRASPVRQTFRKDSASSSVFVESPKSRPSSSSDPLVLQAGPGGDGSRFAPGYSSPLPGETSESRERLDRLDRMEAMEKQIASLTGLVQSVLTKAPDSDSTEKTESNSDGSATGSEYYAQSSSSN</sequence>
<organism evidence="4 5">
    <name type="scientific">Oncorhynchus mykiss</name>
    <name type="common">Rainbow trout</name>
    <name type="synonym">Salmo gairdneri</name>
    <dbReference type="NCBI Taxonomy" id="8022"/>
    <lineage>
        <taxon>Eukaryota</taxon>
        <taxon>Metazoa</taxon>
        <taxon>Chordata</taxon>
        <taxon>Craniata</taxon>
        <taxon>Vertebrata</taxon>
        <taxon>Euteleostomi</taxon>
        <taxon>Actinopterygii</taxon>
        <taxon>Neopterygii</taxon>
        <taxon>Teleostei</taxon>
        <taxon>Protacanthopterygii</taxon>
        <taxon>Salmoniformes</taxon>
        <taxon>Salmonidae</taxon>
        <taxon>Salmoninae</taxon>
        <taxon>Oncorhynchus</taxon>
    </lineage>
</organism>
<evidence type="ECO:0000256" key="2">
    <source>
        <dbReference type="SAM" id="MobiDB-lite"/>
    </source>
</evidence>
<feature type="compositionally biased region" description="Low complexity" evidence="2">
    <location>
        <begin position="382"/>
        <end position="394"/>
    </location>
</feature>
<dbReference type="GO" id="GO:0014069">
    <property type="term" value="C:postsynaptic density"/>
    <property type="evidence" value="ECO:0007669"/>
    <property type="project" value="TreeGrafter"/>
</dbReference>
<evidence type="ECO:0000259" key="3">
    <source>
        <dbReference type="Pfam" id="PF03915"/>
    </source>
</evidence>
<dbReference type="InterPro" id="IPR051825">
    <property type="entry name" value="SRCIN1"/>
</dbReference>
<feature type="region of interest" description="Disordered" evidence="2">
    <location>
        <begin position="478"/>
        <end position="511"/>
    </location>
</feature>
<keyword evidence="1" id="KW-0175">Coiled coil</keyword>